<organism evidence="1 4">
    <name type="scientific">Methylopila capsulata</name>
    <dbReference type="NCBI Taxonomy" id="61654"/>
    <lineage>
        <taxon>Bacteria</taxon>
        <taxon>Pseudomonadati</taxon>
        <taxon>Pseudomonadota</taxon>
        <taxon>Alphaproteobacteria</taxon>
        <taxon>Hyphomicrobiales</taxon>
        <taxon>Methylopilaceae</taxon>
        <taxon>Methylopila</taxon>
    </lineage>
</organism>
<dbReference type="Proteomes" id="UP001143400">
    <property type="component" value="Unassembled WGS sequence"/>
</dbReference>
<comment type="caution">
    <text evidence="1">The sequence shown here is derived from an EMBL/GenBank/DDBJ whole genome shotgun (WGS) entry which is preliminary data.</text>
</comment>
<dbReference type="EMBL" id="BSFF01000003">
    <property type="protein sequence ID" value="GLK57069.1"/>
    <property type="molecule type" value="Genomic_DNA"/>
</dbReference>
<dbReference type="Pfam" id="PF14106">
    <property type="entry name" value="DUF4279"/>
    <property type="match status" value="1"/>
</dbReference>
<reference evidence="1" key="3">
    <citation type="submission" date="2023-01" db="EMBL/GenBank/DDBJ databases">
        <authorList>
            <person name="Sun Q."/>
            <person name="Evtushenko L."/>
        </authorList>
    </citation>
    <scope>NUCLEOTIDE SEQUENCE</scope>
    <source>
        <strain evidence="1">VKM B-1606</strain>
    </source>
</reference>
<dbReference type="InterPro" id="IPR025459">
    <property type="entry name" value="DUF4279"/>
</dbReference>
<dbReference type="Proteomes" id="UP000758856">
    <property type="component" value="Unassembled WGS sequence"/>
</dbReference>
<protein>
    <recommendedName>
        <fullName evidence="5">DUF4279 domain-containing protein</fullName>
    </recommendedName>
</protein>
<evidence type="ECO:0000313" key="1">
    <source>
        <dbReference type="EMBL" id="GLK57069.1"/>
    </source>
</evidence>
<reference evidence="2 3" key="2">
    <citation type="submission" date="2021-01" db="EMBL/GenBank/DDBJ databases">
        <title>Genomic Encyclopedia of Type Strains, Phase IV (KMG-IV): sequencing the most valuable type-strain genomes for metagenomic binning, comparative biology and taxonomic classification.</title>
        <authorList>
            <person name="Goeker M."/>
        </authorList>
    </citation>
    <scope>NUCLEOTIDE SEQUENCE [LARGE SCALE GENOMIC DNA]</scope>
    <source>
        <strain evidence="2 3">DSM 6130</strain>
    </source>
</reference>
<gene>
    <name evidence="1" type="ORF">GCM10008170_30880</name>
    <name evidence="2" type="ORF">JOD31_003102</name>
</gene>
<evidence type="ECO:0008006" key="5">
    <source>
        <dbReference type="Google" id="ProtNLM"/>
    </source>
</evidence>
<keyword evidence="3" id="KW-1185">Reference proteome</keyword>
<reference evidence="1" key="1">
    <citation type="journal article" date="2014" name="Int. J. Syst. Evol. Microbiol.">
        <title>Complete genome sequence of Corynebacterium casei LMG S-19264T (=DSM 44701T), isolated from a smear-ripened cheese.</title>
        <authorList>
            <consortium name="US DOE Joint Genome Institute (JGI-PGF)"/>
            <person name="Walter F."/>
            <person name="Albersmeier A."/>
            <person name="Kalinowski J."/>
            <person name="Ruckert C."/>
        </authorList>
    </citation>
    <scope>NUCLEOTIDE SEQUENCE</scope>
    <source>
        <strain evidence="1">VKM B-1606</strain>
    </source>
</reference>
<dbReference type="RefSeq" id="WP_204951309.1">
    <property type="nucleotide sequence ID" value="NZ_BSFF01000003.1"/>
</dbReference>
<dbReference type="AlphaFoldDB" id="A0A9W6IXI7"/>
<dbReference type="EMBL" id="JAFBCY010000003">
    <property type="protein sequence ID" value="MBM7852860.1"/>
    <property type="molecule type" value="Genomic_DNA"/>
</dbReference>
<evidence type="ECO:0000313" key="4">
    <source>
        <dbReference type="Proteomes" id="UP001143400"/>
    </source>
</evidence>
<evidence type="ECO:0000313" key="2">
    <source>
        <dbReference type="EMBL" id="MBM7852860.1"/>
    </source>
</evidence>
<proteinExistence type="predicted"/>
<evidence type="ECO:0000313" key="3">
    <source>
        <dbReference type="Proteomes" id="UP000758856"/>
    </source>
</evidence>
<sequence>MADMAETIACLRIFGDDLDPDEMTKLLGCSPTASARKGDVRAKKFKERTGRWQLQADVRVPGDLNGQLKEIFAKLVCDIDVWKRVTTHYECDVFCGLFMSEVNEGIELDPSILLMLGSRGIQLGLDIYGPIAKLSDHSEEVFGA</sequence>
<name>A0A9W6IXI7_9HYPH</name>
<accession>A0A9W6IXI7</accession>